<dbReference type="Pfam" id="PF00089">
    <property type="entry name" value="Trypsin"/>
    <property type="match status" value="1"/>
</dbReference>
<dbReference type="Gene3D" id="2.40.10.10">
    <property type="entry name" value="Trypsin-like serine proteases"/>
    <property type="match status" value="2"/>
</dbReference>
<dbReference type="GO" id="GO:0004252">
    <property type="term" value="F:serine-type endopeptidase activity"/>
    <property type="evidence" value="ECO:0007669"/>
    <property type="project" value="InterPro"/>
</dbReference>
<gene>
    <name evidence="5" type="ORF">GSLYS_00002420001</name>
</gene>
<feature type="signal peptide" evidence="3">
    <location>
        <begin position="1"/>
        <end position="47"/>
    </location>
</feature>
<dbReference type="Proteomes" id="UP001497497">
    <property type="component" value="Unassembled WGS sequence"/>
</dbReference>
<reference evidence="5 6" key="1">
    <citation type="submission" date="2024-04" db="EMBL/GenBank/DDBJ databases">
        <authorList>
            <consortium name="Genoscope - CEA"/>
            <person name="William W."/>
        </authorList>
    </citation>
    <scope>NUCLEOTIDE SEQUENCE [LARGE SCALE GENOMIC DNA]</scope>
</reference>
<name>A0AAV2H542_LYMST</name>
<evidence type="ECO:0000256" key="2">
    <source>
        <dbReference type="ARBA" id="ARBA00022729"/>
    </source>
</evidence>
<dbReference type="SUPFAM" id="SSF50494">
    <property type="entry name" value="Trypsin-like serine proteases"/>
    <property type="match status" value="1"/>
</dbReference>
<dbReference type="PANTHER" id="PTHR15462:SF8">
    <property type="entry name" value="SERINE PROTEASE"/>
    <property type="match status" value="1"/>
</dbReference>
<dbReference type="GO" id="GO:0006508">
    <property type="term" value="P:proteolysis"/>
    <property type="evidence" value="ECO:0007669"/>
    <property type="project" value="InterPro"/>
</dbReference>
<protein>
    <recommendedName>
        <fullName evidence="4">Peptidase S1 domain-containing protein</fullName>
    </recommendedName>
</protein>
<dbReference type="InterPro" id="IPR050966">
    <property type="entry name" value="Glutamyl_endopeptidase"/>
</dbReference>
<sequence>MDARVARLGQQLRLQFPTFHHLTESWTWLLTFLCCVTTLPHLPGVQAEDAPHAWLPEPHSHLPSRRKAECQLNTSNLKLLSFLRDCHPSDQHGMTFEEFEVASRDRKDRSASPVKVLKIIQSWAEKNRRQDFDSSVYSTRKISFDVPRSSQDHLADTISKRDIRAYDKKVFVFGKDDRLKIYPAMMRKFPYSNIVRLSTGCTGTLVTPLHVLTAAHCVHTGVDFRSKLEMLKVEVPISIGFRVYYIEKISIPSRWLYPRSNHEHRLSWDYAVIRLSYGVHDRNNFFPLEVPTPSVLNQNLQFLGFPTNDNSLWMSVCPARANKAMVDWNLILTRCDSAVGNSGAAVLSDDSRQGKKIIGVLSSTMPVGRMPYYTPFSIITALTWAKLDDICTEIGEIGVFYNVCPPPETIPKPRRTNPSNNVIPFFG</sequence>
<comment type="similarity">
    <text evidence="1">Belongs to the peptidase S1 family.</text>
</comment>
<evidence type="ECO:0000313" key="5">
    <source>
        <dbReference type="EMBL" id="CAL1528250.1"/>
    </source>
</evidence>
<proteinExistence type="inferred from homology"/>
<organism evidence="5 6">
    <name type="scientific">Lymnaea stagnalis</name>
    <name type="common">Great pond snail</name>
    <name type="synonym">Helix stagnalis</name>
    <dbReference type="NCBI Taxonomy" id="6523"/>
    <lineage>
        <taxon>Eukaryota</taxon>
        <taxon>Metazoa</taxon>
        <taxon>Spiralia</taxon>
        <taxon>Lophotrochozoa</taxon>
        <taxon>Mollusca</taxon>
        <taxon>Gastropoda</taxon>
        <taxon>Heterobranchia</taxon>
        <taxon>Euthyneura</taxon>
        <taxon>Panpulmonata</taxon>
        <taxon>Hygrophila</taxon>
        <taxon>Lymnaeoidea</taxon>
        <taxon>Lymnaeidae</taxon>
        <taxon>Lymnaea</taxon>
    </lineage>
</organism>
<dbReference type="InterPro" id="IPR009003">
    <property type="entry name" value="Peptidase_S1_PA"/>
</dbReference>
<dbReference type="InterPro" id="IPR001254">
    <property type="entry name" value="Trypsin_dom"/>
</dbReference>
<dbReference type="AlphaFoldDB" id="A0AAV2H542"/>
<evidence type="ECO:0000259" key="4">
    <source>
        <dbReference type="Pfam" id="PF00089"/>
    </source>
</evidence>
<dbReference type="EMBL" id="CAXITT010000029">
    <property type="protein sequence ID" value="CAL1528250.1"/>
    <property type="molecule type" value="Genomic_DNA"/>
</dbReference>
<dbReference type="InterPro" id="IPR018114">
    <property type="entry name" value="TRYPSIN_HIS"/>
</dbReference>
<evidence type="ECO:0000313" key="6">
    <source>
        <dbReference type="Proteomes" id="UP001497497"/>
    </source>
</evidence>
<dbReference type="PANTHER" id="PTHR15462">
    <property type="entry name" value="SERINE PROTEASE"/>
    <property type="match status" value="1"/>
</dbReference>
<feature type="domain" description="Peptidase S1" evidence="4">
    <location>
        <begin position="183"/>
        <end position="367"/>
    </location>
</feature>
<evidence type="ECO:0000256" key="3">
    <source>
        <dbReference type="SAM" id="SignalP"/>
    </source>
</evidence>
<keyword evidence="2 3" id="KW-0732">Signal</keyword>
<comment type="caution">
    <text evidence="5">The sequence shown here is derived from an EMBL/GenBank/DDBJ whole genome shotgun (WGS) entry which is preliminary data.</text>
</comment>
<keyword evidence="6" id="KW-1185">Reference proteome</keyword>
<accession>A0AAV2H542</accession>
<feature type="chain" id="PRO_5043416034" description="Peptidase S1 domain-containing protein" evidence="3">
    <location>
        <begin position="48"/>
        <end position="427"/>
    </location>
</feature>
<dbReference type="PROSITE" id="PS00134">
    <property type="entry name" value="TRYPSIN_HIS"/>
    <property type="match status" value="1"/>
</dbReference>
<dbReference type="InterPro" id="IPR043504">
    <property type="entry name" value="Peptidase_S1_PA_chymotrypsin"/>
</dbReference>
<evidence type="ECO:0000256" key="1">
    <source>
        <dbReference type="ARBA" id="ARBA00007664"/>
    </source>
</evidence>